<dbReference type="PANTHER" id="PTHR38480:SF1">
    <property type="entry name" value="SLR0254 PROTEIN"/>
    <property type="match status" value="1"/>
</dbReference>
<feature type="transmembrane region" description="Helical" evidence="5">
    <location>
        <begin position="25"/>
        <end position="50"/>
    </location>
</feature>
<accession>A0A255YWI4</accession>
<name>A0A255YWI4_9FLAO</name>
<feature type="transmembrane region" description="Helical" evidence="5">
    <location>
        <begin position="62"/>
        <end position="81"/>
    </location>
</feature>
<keyword evidence="4 5" id="KW-0472">Membrane</keyword>
<keyword evidence="8" id="KW-1185">Reference proteome</keyword>
<dbReference type="RefSeq" id="WP_094416597.1">
    <property type="nucleotide sequence ID" value="NZ_NOXV01000302.1"/>
</dbReference>
<reference evidence="7 8" key="1">
    <citation type="submission" date="2017-07" db="EMBL/GenBank/DDBJ databases">
        <title>Flavobacterium cyanobacteriorum sp. nov., isolated from cyanobacterial aggregates in a eutrophic lake.</title>
        <authorList>
            <person name="Cai H."/>
        </authorList>
    </citation>
    <scope>NUCLEOTIDE SEQUENCE [LARGE SCALE GENOMIC DNA]</scope>
    <source>
        <strain evidence="7 8">TH021</strain>
    </source>
</reference>
<keyword evidence="2 5" id="KW-0812">Transmembrane</keyword>
<comment type="caution">
    <text evidence="7">The sequence shown here is derived from an EMBL/GenBank/DDBJ whole genome shotgun (WGS) entry which is preliminary data.</text>
</comment>
<dbReference type="EMBL" id="NOXV01000302">
    <property type="protein sequence ID" value="OYQ33015.1"/>
    <property type="molecule type" value="Genomic_DNA"/>
</dbReference>
<evidence type="ECO:0000259" key="6">
    <source>
        <dbReference type="Pfam" id="PF06271"/>
    </source>
</evidence>
<dbReference type="PANTHER" id="PTHR38480">
    <property type="entry name" value="SLR0254 PROTEIN"/>
    <property type="match status" value="1"/>
</dbReference>
<dbReference type="AlphaFoldDB" id="A0A255YWI4"/>
<keyword evidence="3 5" id="KW-1133">Transmembrane helix</keyword>
<dbReference type="Pfam" id="PF06271">
    <property type="entry name" value="RDD"/>
    <property type="match status" value="1"/>
</dbReference>
<dbReference type="OrthoDB" id="9814143at2"/>
<protein>
    <submittedName>
        <fullName evidence="7">RDD family protein</fullName>
    </submittedName>
</protein>
<organism evidence="7 8">
    <name type="scientific">Flavobacterium cyanobacteriorum</name>
    <dbReference type="NCBI Taxonomy" id="2022802"/>
    <lineage>
        <taxon>Bacteria</taxon>
        <taxon>Pseudomonadati</taxon>
        <taxon>Bacteroidota</taxon>
        <taxon>Flavobacteriia</taxon>
        <taxon>Flavobacteriales</taxon>
        <taxon>Flavobacteriaceae</taxon>
        <taxon>Flavobacterium</taxon>
    </lineage>
</organism>
<evidence type="ECO:0000313" key="7">
    <source>
        <dbReference type="EMBL" id="OYQ33015.1"/>
    </source>
</evidence>
<evidence type="ECO:0000256" key="4">
    <source>
        <dbReference type="ARBA" id="ARBA00023136"/>
    </source>
</evidence>
<evidence type="ECO:0000256" key="3">
    <source>
        <dbReference type="ARBA" id="ARBA00022989"/>
    </source>
</evidence>
<dbReference type="Proteomes" id="UP000216605">
    <property type="component" value="Unassembled WGS sequence"/>
</dbReference>
<sequence length="247" mass="28191">MSELSITTTQNVTINFNTASVGDRILAYLVDLLIITAYYFTIYYLIMSVFGLSSYVERLDDWSQFAIQGFISLPVLFYALWQENFFEGQTVGKKIMKIKVIKIDGYQAGFSDYVIRWMFRIIEVTPPLSFVGLIAMLVNNKTQRLGDIAAGTAIITLKNNISIDHTILKEIDHNYVPVYPLVIKLTDNDMRIIKETYETSLRQADFEMIAKLQAKIEKVTGIKSVSANATAFVDTVINDYNYYTRSM</sequence>
<proteinExistence type="predicted"/>
<gene>
    <name evidence="7" type="ORF">CHU92_13930</name>
</gene>
<evidence type="ECO:0000313" key="8">
    <source>
        <dbReference type="Proteomes" id="UP000216605"/>
    </source>
</evidence>
<comment type="subcellular location">
    <subcellularLocation>
        <location evidence="1">Membrane</location>
        <topology evidence="1">Multi-pass membrane protein</topology>
    </subcellularLocation>
</comment>
<evidence type="ECO:0000256" key="2">
    <source>
        <dbReference type="ARBA" id="ARBA00022692"/>
    </source>
</evidence>
<evidence type="ECO:0000256" key="5">
    <source>
        <dbReference type="SAM" id="Phobius"/>
    </source>
</evidence>
<dbReference type="InterPro" id="IPR010432">
    <property type="entry name" value="RDD"/>
</dbReference>
<evidence type="ECO:0000256" key="1">
    <source>
        <dbReference type="ARBA" id="ARBA00004141"/>
    </source>
</evidence>
<dbReference type="GO" id="GO:0016020">
    <property type="term" value="C:membrane"/>
    <property type="evidence" value="ECO:0007669"/>
    <property type="project" value="UniProtKB-SubCell"/>
</dbReference>
<feature type="domain" description="RDD" evidence="6">
    <location>
        <begin position="18"/>
        <end position="151"/>
    </location>
</feature>